<sequence length="309" mass="34902">MFHPSGVTIKFAGMGVNVKDLFDEDFLKRLEHLRLVSRKMRTGKNSGERRSPLKGQSVEFADFRNYSSGDDFRYIDWNSYARTEKLFVKLFMEEQDLLLNIFIDVSKSMSWGEPPKERLALQLAAAFSYLALAAYDRVAIAACSEQLAAYQAPLRGKTGIDQAWTFLAQLSFAGSTNLNQALLEYGRFSRGPGVALLISDLLSPHGFQDGVKFLQYLRQEVIVLQLLAPEEINPTLHGDWRLLDSESGESREISASPRLLKAYRKKLDDFTEANRDFCFRRGIGFLQVSSATPFEELLLQLLPRAGILA</sequence>
<dbReference type="Gene3D" id="3.40.50.410">
    <property type="entry name" value="von Willebrand factor, type A domain"/>
    <property type="match status" value="1"/>
</dbReference>
<protein>
    <recommendedName>
        <fullName evidence="1">DUF58 domain-containing protein</fullName>
    </recommendedName>
</protein>
<accession>Q0AW88</accession>
<dbReference type="Pfam" id="PF01882">
    <property type="entry name" value="DUF58"/>
    <property type="match status" value="1"/>
</dbReference>
<feature type="domain" description="DUF58" evidence="1">
    <location>
        <begin position="62"/>
        <end position="266"/>
    </location>
</feature>
<dbReference type="SUPFAM" id="SSF53300">
    <property type="entry name" value="vWA-like"/>
    <property type="match status" value="1"/>
</dbReference>
<dbReference type="InterPro" id="IPR036465">
    <property type="entry name" value="vWFA_dom_sf"/>
</dbReference>
<dbReference type="CDD" id="cd00198">
    <property type="entry name" value="vWFA"/>
    <property type="match status" value="1"/>
</dbReference>
<dbReference type="AlphaFoldDB" id="Q0AW88"/>
<dbReference type="InterPro" id="IPR002881">
    <property type="entry name" value="DUF58"/>
</dbReference>
<dbReference type="PANTHER" id="PTHR33608">
    <property type="entry name" value="BLL2464 PROTEIN"/>
    <property type="match status" value="1"/>
</dbReference>
<name>Q0AW88_SYNWW</name>
<dbReference type="PANTHER" id="PTHR33608:SF7">
    <property type="entry name" value="DUF58 DOMAIN-CONTAINING PROTEIN"/>
    <property type="match status" value="1"/>
</dbReference>
<dbReference type="eggNOG" id="COG1721">
    <property type="taxonomic scope" value="Bacteria"/>
</dbReference>
<reference evidence="3" key="1">
    <citation type="journal article" date="2010" name="Environ. Microbiol.">
        <title>The genome of Syntrophomonas wolfei: new insights into syntrophic metabolism and biohydrogen production.</title>
        <authorList>
            <person name="Sieber J.R."/>
            <person name="Sims D.R."/>
            <person name="Han C."/>
            <person name="Kim E."/>
            <person name="Lykidis A."/>
            <person name="Lapidus A.L."/>
            <person name="McDonnald E."/>
            <person name="Rohlin L."/>
            <person name="Culley D.E."/>
            <person name="Gunsalus R."/>
            <person name="McInerney M.J."/>
        </authorList>
    </citation>
    <scope>NUCLEOTIDE SEQUENCE [LARGE SCALE GENOMIC DNA]</scope>
    <source>
        <strain evidence="3">DSM 2245B / Goettingen</strain>
    </source>
</reference>
<dbReference type="Proteomes" id="UP000001968">
    <property type="component" value="Chromosome"/>
</dbReference>
<evidence type="ECO:0000313" key="3">
    <source>
        <dbReference type="Proteomes" id="UP000001968"/>
    </source>
</evidence>
<organism evidence="2 3">
    <name type="scientific">Syntrophomonas wolfei subsp. wolfei (strain DSM 2245B / Goettingen)</name>
    <dbReference type="NCBI Taxonomy" id="335541"/>
    <lineage>
        <taxon>Bacteria</taxon>
        <taxon>Bacillati</taxon>
        <taxon>Bacillota</taxon>
        <taxon>Clostridia</taxon>
        <taxon>Eubacteriales</taxon>
        <taxon>Syntrophomonadaceae</taxon>
        <taxon>Syntrophomonas</taxon>
    </lineage>
</organism>
<dbReference type="HOGENOM" id="CLU_054927_3_1_9"/>
<gene>
    <name evidence="2" type="ordered locus">Swol_1718</name>
</gene>
<dbReference type="EMBL" id="CP000448">
    <property type="protein sequence ID" value="ABI69016.1"/>
    <property type="molecule type" value="Genomic_DNA"/>
</dbReference>
<proteinExistence type="predicted"/>
<dbReference type="STRING" id="335541.Swol_1718"/>
<evidence type="ECO:0000313" key="2">
    <source>
        <dbReference type="EMBL" id="ABI69016.1"/>
    </source>
</evidence>
<evidence type="ECO:0000259" key="1">
    <source>
        <dbReference type="Pfam" id="PF01882"/>
    </source>
</evidence>
<dbReference type="KEGG" id="swo:Swol_1718"/>
<keyword evidence="3" id="KW-1185">Reference proteome</keyword>